<reference evidence="1" key="1">
    <citation type="submission" date="2021-10" db="EMBL/GenBank/DDBJ databases">
        <authorList>
            <person name="Piombo E."/>
        </authorList>
    </citation>
    <scope>NUCLEOTIDE SEQUENCE</scope>
</reference>
<accession>A0A9N9YJI4</accession>
<gene>
    <name evidence="1" type="ORF">CRHIZ90672A_00019137</name>
</gene>
<evidence type="ECO:0000313" key="2">
    <source>
        <dbReference type="Proteomes" id="UP000696573"/>
    </source>
</evidence>
<protein>
    <submittedName>
        <fullName evidence="1">Uncharacterized protein</fullName>
    </submittedName>
</protein>
<proteinExistence type="predicted"/>
<name>A0A9N9YJI4_9HYPO</name>
<comment type="caution">
    <text evidence="1">The sequence shown here is derived from an EMBL/GenBank/DDBJ whole genome shotgun (WGS) entry which is preliminary data.</text>
</comment>
<organism evidence="1 2">
    <name type="scientific">Clonostachys rhizophaga</name>
    <dbReference type="NCBI Taxonomy" id="160324"/>
    <lineage>
        <taxon>Eukaryota</taxon>
        <taxon>Fungi</taxon>
        <taxon>Dikarya</taxon>
        <taxon>Ascomycota</taxon>
        <taxon>Pezizomycotina</taxon>
        <taxon>Sordariomycetes</taxon>
        <taxon>Hypocreomycetidae</taxon>
        <taxon>Hypocreales</taxon>
        <taxon>Bionectriaceae</taxon>
        <taxon>Clonostachys</taxon>
    </lineage>
</organism>
<dbReference type="Proteomes" id="UP000696573">
    <property type="component" value="Unassembled WGS sequence"/>
</dbReference>
<keyword evidence="2" id="KW-1185">Reference proteome</keyword>
<evidence type="ECO:0000313" key="1">
    <source>
        <dbReference type="EMBL" id="CAH0019582.1"/>
    </source>
</evidence>
<sequence>MTERSWLLCNSILKPLLYPTSETEIVRLRRENEKLKYGKEVAEVREDEKWREKEELHCYTYLYQNFKLADKSIVLNGAYKGLMSTTRDMGRSISAKLAANESAVMYFEKVATEDAIVVIFKHLQGQEAIRT</sequence>
<dbReference type="AlphaFoldDB" id="A0A9N9YJI4"/>
<dbReference type="EMBL" id="CABFNQ020000577">
    <property type="protein sequence ID" value="CAH0019582.1"/>
    <property type="molecule type" value="Genomic_DNA"/>
</dbReference>